<accession>A0A2U4EWX7</accession>
<sequence>MNYKIKELKNTWQFPFNRSKEIIKDTFSIVQKYANNDSLQKYHNYIKKNTFNEDYPFNIFELISDTYYKENFHSDIIAKLLEHETVLKHFLDFIKIDASKYLNNDYSVVREKNKIDILIKTNTDTNCIIIENKLRWAKDMNEQLSRYYNNCLENNLEVDKIVYLSPDILKQPESQSIKDIPKEKIEIIYGYDGENEDFYTKVIENSLNDFIENNEAKEWILLADHYLKILRETGVTKMDKLTQDFYNEIINNTDEYEKIKLIVDMYNNLIVTRINNLVSKFQGANCDNECFYRDFESKKRGLNYAIDIYIYNDYSCFNLFSRGENTGDDPKLIKKWKQDNKDIEAWLKKHNLFDDTFYFEDRWKKKFKFPQQEKELYDFTEKVIRLLKEDVESICSK</sequence>
<reference evidence="1 2" key="1">
    <citation type="submission" date="2012-07" db="EMBL/GenBank/DDBJ databases">
        <title>Genome sequence of Brachyspira sp. 30446, isolated from a pig with mucohaemorrhagic colitis.</title>
        <authorList>
            <person name="Rubin J.E."/>
            <person name="Fernando C."/>
            <person name="Harding J.C.S."/>
            <person name="Hill J.E."/>
        </authorList>
    </citation>
    <scope>NUCLEOTIDE SEQUENCE [LARGE SCALE GENOMIC DNA]</scope>
    <source>
        <strain evidence="1 2">30446</strain>
    </source>
</reference>
<evidence type="ECO:0008006" key="3">
    <source>
        <dbReference type="Google" id="ProtNLM"/>
    </source>
</evidence>
<dbReference type="Pfam" id="PF14281">
    <property type="entry name" value="PDDEXK_4"/>
    <property type="match status" value="1"/>
</dbReference>
<dbReference type="EMBL" id="ALNZ01000018">
    <property type="protein sequence ID" value="EKV57615.1"/>
    <property type="molecule type" value="Genomic_DNA"/>
</dbReference>
<dbReference type="InterPro" id="IPR029470">
    <property type="entry name" value="PDDEXK_4"/>
</dbReference>
<dbReference type="Proteomes" id="UP000011663">
    <property type="component" value="Unassembled WGS sequence"/>
</dbReference>
<evidence type="ECO:0000313" key="2">
    <source>
        <dbReference type="Proteomes" id="UP000011663"/>
    </source>
</evidence>
<proteinExistence type="predicted"/>
<evidence type="ECO:0000313" key="1">
    <source>
        <dbReference type="EMBL" id="EKV57615.1"/>
    </source>
</evidence>
<name>A0A2U4EWX7_9SPIR</name>
<protein>
    <recommendedName>
        <fullName evidence="3">PD-(D/E)XK nuclease superfamily protein</fullName>
    </recommendedName>
</protein>
<dbReference type="GeneID" id="66487346"/>
<dbReference type="OrthoDB" id="308771at2"/>
<organism evidence="1 2">
    <name type="scientific">Brachyspira hampsonii 30446</name>
    <dbReference type="NCBI Taxonomy" id="1289135"/>
    <lineage>
        <taxon>Bacteria</taxon>
        <taxon>Pseudomonadati</taxon>
        <taxon>Spirochaetota</taxon>
        <taxon>Spirochaetia</taxon>
        <taxon>Brachyspirales</taxon>
        <taxon>Brachyspiraceae</taxon>
        <taxon>Brachyspira</taxon>
    </lineage>
</organism>
<gene>
    <name evidence="1" type="ORF">A966_04486</name>
</gene>
<dbReference type="STRING" id="1289135.A966_04486"/>
<dbReference type="RefSeq" id="WP_008722814.1">
    <property type="nucleotide sequence ID" value="NZ_JH994110.1"/>
</dbReference>
<comment type="caution">
    <text evidence="1">The sequence shown here is derived from an EMBL/GenBank/DDBJ whole genome shotgun (WGS) entry which is preliminary data.</text>
</comment>
<dbReference type="AlphaFoldDB" id="A0A2U4EWX7"/>